<sequence>MDYDKQRLGMYRKIEIARKQLPSFGEADFRGLLQRKFGVTSRKSLTLNQLSRLIDTLAEMGASFTVNGKEKKVRPRPASRPDWIEITDSMPYAREKRQILAIWRKLGYSMTSLDTRVKRAFGTPCFIWLHDYDQIKTLMLDLRRREKAFDKKQAVEQGEQDATAR</sequence>
<reference evidence="1" key="2">
    <citation type="submission" date="2021-04" db="EMBL/GenBank/DDBJ databases">
        <authorList>
            <person name="Gilroy R."/>
        </authorList>
    </citation>
    <scope>NUCLEOTIDE SEQUENCE</scope>
    <source>
        <strain evidence="1">ChiHecec2B26-446</strain>
    </source>
</reference>
<dbReference type="EMBL" id="DXHV01000083">
    <property type="protein sequence ID" value="HIW01527.1"/>
    <property type="molecule type" value="Genomic_DNA"/>
</dbReference>
<accession>A0A9D1PXE0</accession>
<comment type="caution">
    <text evidence="1">The sequence shown here is derived from an EMBL/GenBank/DDBJ whole genome shotgun (WGS) entry which is preliminary data.</text>
</comment>
<organism evidence="1 2">
    <name type="scientific">Candidatus Desulfovibrio intestinipullorum</name>
    <dbReference type="NCBI Taxonomy" id="2838536"/>
    <lineage>
        <taxon>Bacteria</taxon>
        <taxon>Pseudomonadati</taxon>
        <taxon>Thermodesulfobacteriota</taxon>
        <taxon>Desulfovibrionia</taxon>
        <taxon>Desulfovibrionales</taxon>
        <taxon>Desulfovibrionaceae</taxon>
        <taxon>Desulfovibrio</taxon>
    </lineage>
</organism>
<dbReference type="Pfam" id="PF06252">
    <property type="entry name" value="GemA"/>
    <property type="match status" value="1"/>
</dbReference>
<dbReference type="Proteomes" id="UP000886752">
    <property type="component" value="Unassembled WGS sequence"/>
</dbReference>
<gene>
    <name evidence="1" type="ORF">H9894_10145</name>
</gene>
<dbReference type="InterPro" id="IPR009363">
    <property type="entry name" value="Phage_Mu_Gp16"/>
</dbReference>
<evidence type="ECO:0000313" key="1">
    <source>
        <dbReference type="EMBL" id="HIW01527.1"/>
    </source>
</evidence>
<protein>
    <submittedName>
        <fullName evidence="1">Regulatory protein GemA</fullName>
    </submittedName>
</protein>
<name>A0A9D1PXE0_9BACT</name>
<dbReference type="AlphaFoldDB" id="A0A9D1PXE0"/>
<evidence type="ECO:0000313" key="2">
    <source>
        <dbReference type="Proteomes" id="UP000886752"/>
    </source>
</evidence>
<reference evidence="1" key="1">
    <citation type="journal article" date="2021" name="PeerJ">
        <title>Extensive microbial diversity within the chicken gut microbiome revealed by metagenomics and culture.</title>
        <authorList>
            <person name="Gilroy R."/>
            <person name="Ravi A."/>
            <person name="Getino M."/>
            <person name="Pursley I."/>
            <person name="Horton D.L."/>
            <person name="Alikhan N.F."/>
            <person name="Baker D."/>
            <person name="Gharbi K."/>
            <person name="Hall N."/>
            <person name="Watson M."/>
            <person name="Adriaenssens E.M."/>
            <person name="Foster-Nyarko E."/>
            <person name="Jarju S."/>
            <person name="Secka A."/>
            <person name="Antonio M."/>
            <person name="Oren A."/>
            <person name="Chaudhuri R.R."/>
            <person name="La Ragione R."/>
            <person name="Hildebrand F."/>
            <person name="Pallen M.J."/>
        </authorList>
    </citation>
    <scope>NUCLEOTIDE SEQUENCE</scope>
    <source>
        <strain evidence="1">ChiHecec2B26-446</strain>
    </source>
</reference>
<proteinExistence type="predicted"/>